<feature type="transmembrane region" description="Helical" evidence="8">
    <location>
        <begin position="111"/>
        <end position="135"/>
    </location>
</feature>
<dbReference type="GO" id="GO:0016020">
    <property type="term" value="C:membrane"/>
    <property type="evidence" value="ECO:0007669"/>
    <property type="project" value="UniProtKB-SubCell"/>
</dbReference>
<dbReference type="InterPro" id="IPR044770">
    <property type="entry name" value="MFS_spinster-like"/>
</dbReference>
<comment type="subcellular location">
    <subcellularLocation>
        <location evidence="1">Membrane</location>
        <topology evidence="1">Multi-pass membrane protein</topology>
    </subcellularLocation>
</comment>
<dbReference type="Proteomes" id="UP001224775">
    <property type="component" value="Unassembled WGS sequence"/>
</dbReference>
<dbReference type="InterPro" id="IPR036259">
    <property type="entry name" value="MFS_trans_sf"/>
</dbReference>
<dbReference type="EMBL" id="JATAAI010000010">
    <property type="protein sequence ID" value="KAK1742769.1"/>
    <property type="molecule type" value="Genomic_DNA"/>
</dbReference>
<feature type="transmembrane region" description="Helical" evidence="8">
    <location>
        <begin position="21"/>
        <end position="42"/>
    </location>
</feature>
<comment type="caution">
    <text evidence="9">The sequence shown here is derived from an EMBL/GenBank/DDBJ whole genome shotgun (WGS) entry which is preliminary data.</text>
</comment>
<dbReference type="InterPro" id="IPR004156">
    <property type="entry name" value="OATP"/>
</dbReference>
<dbReference type="AlphaFoldDB" id="A0AAD9DE50"/>
<keyword evidence="2" id="KW-0813">Transport</keyword>
<dbReference type="Gene3D" id="1.20.1250.20">
    <property type="entry name" value="MFS general substrate transporter like domains"/>
    <property type="match status" value="1"/>
</dbReference>
<evidence type="ECO:0000256" key="3">
    <source>
        <dbReference type="ARBA" id="ARBA00022692"/>
    </source>
</evidence>
<evidence type="ECO:0000256" key="7">
    <source>
        <dbReference type="SAM" id="MobiDB-lite"/>
    </source>
</evidence>
<keyword evidence="3 8" id="KW-0812">Transmembrane</keyword>
<evidence type="ECO:0000256" key="5">
    <source>
        <dbReference type="ARBA" id="ARBA00023136"/>
    </source>
</evidence>
<evidence type="ECO:0000256" key="8">
    <source>
        <dbReference type="SAM" id="Phobius"/>
    </source>
</evidence>
<accession>A0AAD9DE50</accession>
<keyword evidence="6" id="KW-1015">Disulfide bond</keyword>
<dbReference type="Pfam" id="PF03137">
    <property type="entry name" value="OATP"/>
    <property type="match status" value="1"/>
</dbReference>
<feature type="transmembrane region" description="Helical" evidence="8">
    <location>
        <begin position="147"/>
        <end position="167"/>
    </location>
</feature>
<dbReference type="PANTHER" id="PTHR23505">
    <property type="entry name" value="SPINSTER"/>
    <property type="match status" value="1"/>
</dbReference>
<name>A0AAD9DE50_9STRA</name>
<keyword evidence="5 8" id="KW-0472">Membrane</keyword>
<evidence type="ECO:0000256" key="4">
    <source>
        <dbReference type="ARBA" id="ARBA00022989"/>
    </source>
</evidence>
<evidence type="ECO:0000256" key="6">
    <source>
        <dbReference type="ARBA" id="ARBA00023157"/>
    </source>
</evidence>
<reference evidence="9" key="1">
    <citation type="submission" date="2023-06" db="EMBL/GenBank/DDBJ databases">
        <title>Survivors Of The Sea: Transcriptome response of Skeletonema marinoi to long-term dormancy.</title>
        <authorList>
            <person name="Pinder M.I.M."/>
            <person name="Kourtchenko O."/>
            <person name="Robertson E.K."/>
            <person name="Larsson T."/>
            <person name="Maumus F."/>
            <person name="Osuna-Cruz C.M."/>
            <person name="Vancaester E."/>
            <person name="Stenow R."/>
            <person name="Vandepoele K."/>
            <person name="Ploug H."/>
            <person name="Bruchert V."/>
            <person name="Godhe A."/>
            <person name="Topel M."/>
        </authorList>
    </citation>
    <scope>NUCLEOTIDE SEQUENCE</scope>
    <source>
        <strain evidence="9">R05AC</strain>
    </source>
</reference>
<keyword evidence="4 8" id="KW-1133">Transmembrane helix</keyword>
<protein>
    <submittedName>
        <fullName evidence="9">MFS transporter</fullName>
    </submittedName>
</protein>
<evidence type="ECO:0000313" key="9">
    <source>
        <dbReference type="EMBL" id="KAK1742769.1"/>
    </source>
</evidence>
<feature type="transmembrane region" description="Helical" evidence="8">
    <location>
        <begin position="179"/>
        <end position="199"/>
    </location>
</feature>
<sequence>MPLSQMMLTELVVPSHHGRAFGLMGFLEKTAATMSTSAVIWWEDWRTPYRFVGFMSMCMAVVSRSHLKMGRRRIDDKKNEEDEEDQQQQPKRKEEEMTFLQIFHRISQIPVFTYLVAQGLFGAIPWDMMSFILLLLEWKDFTRQQIISFQISAGVFGTLGAFLGGVLGDYFAFLPRGRIYIALTSVIGGTIFYALFLFSNAYHSAVFWYSMFHLWGGWTPAATLRPICAKLAQNASERAQIVAAWILLEKTSSAIFGAPLVGFLTKRLFDATNNASDEVALSNREKRMLLLSTCLFFPLYFGSSAHTFLF</sequence>
<evidence type="ECO:0000256" key="2">
    <source>
        <dbReference type="ARBA" id="ARBA00022448"/>
    </source>
</evidence>
<evidence type="ECO:0000256" key="1">
    <source>
        <dbReference type="ARBA" id="ARBA00004141"/>
    </source>
</evidence>
<evidence type="ECO:0000313" key="10">
    <source>
        <dbReference type="Proteomes" id="UP001224775"/>
    </source>
</evidence>
<feature type="region of interest" description="Disordered" evidence="7">
    <location>
        <begin position="72"/>
        <end position="94"/>
    </location>
</feature>
<dbReference type="PANTHER" id="PTHR23505:SF52">
    <property type="entry name" value="MAJOR FACILITATOR SUPERFAMILY PROTEIN"/>
    <property type="match status" value="1"/>
</dbReference>
<dbReference type="SUPFAM" id="SSF103473">
    <property type="entry name" value="MFS general substrate transporter"/>
    <property type="match status" value="1"/>
</dbReference>
<proteinExistence type="predicted"/>
<organism evidence="9 10">
    <name type="scientific">Skeletonema marinoi</name>
    <dbReference type="NCBI Taxonomy" id="267567"/>
    <lineage>
        <taxon>Eukaryota</taxon>
        <taxon>Sar</taxon>
        <taxon>Stramenopiles</taxon>
        <taxon>Ochrophyta</taxon>
        <taxon>Bacillariophyta</taxon>
        <taxon>Coscinodiscophyceae</taxon>
        <taxon>Thalassiosirophycidae</taxon>
        <taxon>Thalassiosirales</taxon>
        <taxon>Skeletonemataceae</taxon>
        <taxon>Skeletonema</taxon>
        <taxon>Skeletonema marinoi-dohrnii complex</taxon>
    </lineage>
</organism>
<feature type="transmembrane region" description="Helical" evidence="8">
    <location>
        <begin position="288"/>
        <end position="309"/>
    </location>
</feature>
<keyword evidence="10" id="KW-1185">Reference proteome</keyword>
<gene>
    <name evidence="9" type="ORF">QTG54_006366</name>
</gene>